<feature type="region of interest" description="Disordered" evidence="1">
    <location>
        <begin position="1"/>
        <end position="25"/>
    </location>
</feature>
<evidence type="ECO:0000313" key="2">
    <source>
        <dbReference type="EMBL" id="TWT88771.1"/>
    </source>
</evidence>
<dbReference type="AlphaFoldDB" id="A0A5C5ZPP9"/>
<organism evidence="2 3">
    <name type="scientific">Pseudobythopirellula maris</name>
    <dbReference type="NCBI Taxonomy" id="2527991"/>
    <lineage>
        <taxon>Bacteria</taxon>
        <taxon>Pseudomonadati</taxon>
        <taxon>Planctomycetota</taxon>
        <taxon>Planctomycetia</taxon>
        <taxon>Pirellulales</taxon>
        <taxon>Lacipirellulaceae</taxon>
        <taxon>Pseudobythopirellula</taxon>
    </lineage>
</organism>
<reference evidence="2 3" key="1">
    <citation type="submission" date="2019-02" db="EMBL/GenBank/DDBJ databases">
        <title>Deep-cultivation of Planctomycetes and their phenomic and genomic characterization uncovers novel biology.</title>
        <authorList>
            <person name="Wiegand S."/>
            <person name="Jogler M."/>
            <person name="Boedeker C."/>
            <person name="Pinto D."/>
            <person name="Vollmers J."/>
            <person name="Rivas-Marin E."/>
            <person name="Kohn T."/>
            <person name="Peeters S.H."/>
            <person name="Heuer A."/>
            <person name="Rast P."/>
            <person name="Oberbeckmann S."/>
            <person name="Bunk B."/>
            <person name="Jeske O."/>
            <person name="Meyerdierks A."/>
            <person name="Storesund J.E."/>
            <person name="Kallscheuer N."/>
            <person name="Luecker S."/>
            <person name="Lage O.M."/>
            <person name="Pohl T."/>
            <person name="Merkel B.J."/>
            <person name="Hornburger P."/>
            <person name="Mueller R.-W."/>
            <person name="Bruemmer F."/>
            <person name="Labrenz M."/>
            <person name="Spormann A.M."/>
            <person name="Op Den Camp H."/>
            <person name="Overmann J."/>
            <person name="Amann R."/>
            <person name="Jetten M.S.M."/>
            <person name="Mascher T."/>
            <person name="Medema M.H."/>
            <person name="Devos D.P."/>
            <person name="Kaster A.-K."/>
            <person name="Ovreas L."/>
            <person name="Rohde M."/>
            <person name="Galperin M.Y."/>
            <person name="Jogler C."/>
        </authorList>
    </citation>
    <scope>NUCLEOTIDE SEQUENCE [LARGE SCALE GENOMIC DNA]</scope>
    <source>
        <strain evidence="2 3">Mal64</strain>
    </source>
</reference>
<accession>A0A5C5ZPP9</accession>
<name>A0A5C5ZPP9_9BACT</name>
<dbReference type="RefSeq" id="WP_315852798.1">
    <property type="nucleotide sequence ID" value="NZ_SJPQ01000002.1"/>
</dbReference>
<dbReference type="Proteomes" id="UP000315440">
    <property type="component" value="Unassembled WGS sequence"/>
</dbReference>
<dbReference type="EMBL" id="SJPQ01000002">
    <property type="protein sequence ID" value="TWT88771.1"/>
    <property type="molecule type" value="Genomic_DNA"/>
</dbReference>
<evidence type="ECO:0000313" key="3">
    <source>
        <dbReference type="Proteomes" id="UP000315440"/>
    </source>
</evidence>
<sequence>MPNVPPFTLPFSPTPASMTPQDSSAGMADPIAPLGVEEYVEQAHFFGVLGERLRQNSPVQEVLSSVREETLATTKLPMAIDFLLAELRHAGVMGAAMTKLAHYFTPYQAYVVSEAENERGRFDLRIGLEILRREALYRAGRSSDGGAAALAPSREGLFLYQFESVCRNRLGYDTGLAAIAGDPSYDDAWRKWIMDLRRQVGMVDVADLVYVHSEFYRMRSRDADDGAAPPLFGEREGRIALANRRKDPMLLFASLHRQLGYPETPRTELPDEEEALLPQLARRCEQLEKRIKLLEEEQRGGVDLSKFYEKPPGAE</sequence>
<feature type="compositionally biased region" description="Polar residues" evidence="1">
    <location>
        <begin position="14"/>
        <end position="24"/>
    </location>
</feature>
<evidence type="ECO:0000256" key="1">
    <source>
        <dbReference type="SAM" id="MobiDB-lite"/>
    </source>
</evidence>
<keyword evidence="3" id="KW-1185">Reference proteome</keyword>
<proteinExistence type="predicted"/>
<protein>
    <submittedName>
        <fullName evidence="2">Uncharacterized protein</fullName>
    </submittedName>
</protein>
<comment type="caution">
    <text evidence="2">The sequence shown here is derived from an EMBL/GenBank/DDBJ whole genome shotgun (WGS) entry which is preliminary data.</text>
</comment>
<gene>
    <name evidence="2" type="ORF">Mal64_22590</name>
</gene>